<evidence type="ECO:0000256" key="1">
    <source>
        <dbReference type="ARBA" id="ARBA00023015"/>
    </source>
</evidence>
<dbReference type="EMBL" id="PYGA01000001">
    <property type="protein sequence ID" value="PSL00603.1"/>
    <property type="molecule type" value="Genomic_DNA"/>
</dbReference>
<dbReference type="InterPro" id="IPR050109">
    <property type="entry name" value="HTH-type_TetR-like_transc_reg"/>
</dbReference>
<evidence type="ECO:0000256" key="4">
    <source>
        <dbReference type="PROSITE-ProRule" id="PRU00335"/>
    </source>
</evidence>
<dbReference type="Gene3D" id="1.10.357.10">
    <property type="entry name" value="Tetracycline Repressor, domain 2"/>
    <property type="match status" value="1"/>
</dbReference>
<evidence type="ECO:0000256" key="2">
    <source>
        <dbReference type="ARBA" id="ARBA00023125"/>
    </source>
</evidence>
<dbReference type="PANTHER" id="PTHR30055">
    <property type="entry name" value="HTH-TYPE TRANSCRIPTIONAL REGULATOR RUTR"/>
    <property type="match status" value="1"/>
</dbReference>
<dbReference type="Proteomes" id="UP000240542">
    <property type="component" value="Unassembled WGS sequence"/>
</dbReference>
<sequence length="238" mass="24583">MYSIVFIGMVRGMGAPAPNGDGDPRWSDLSARARIRDTALRHYAERGYAATTIRGIAAAAEVSPALVQHHFRTKDALRRACDAHVLEFIRRSTAQGVAGGGIADPGFVDAVHRQAPSLLKYLARAVGDGFPGADALFDEVAAHTERHLAAAVTEPPAPGVLRARAAVLTAMHLGVVAFGGHLSRALDVDTLSAEGLPVVGAALLDLLDPAVTGPGLDDLARQGLTTHRAAGDGAASGP</sequence>
<comment type="caution">
    <text evidence="6">The sequence shown here is derived from an EMBL/GenBank/DDBJ whole genome shotgun (WGS) entry which is preliminary data.</text>
</comment>
<proteinExistence type="predicted"/>
<dbReference type="InterPro" id="IPR001647">
    <property type="entry name" value="HTH_TetR"/>
</dbReference>
<dbReference type="PANTHER" id="PTHR30055:SF234">
    <property type="entry name" value="HTH-TYPE TRANSCRIPTIONAL REGULATOR BETI"/>
    <property type="match status" value="1"/>
</dbReference>
<evidence type="ECO:0000313" key="6">
    <source>
        <dbReference type="EMBL" id="PSL00603.1"/>
    </source>
</evidence>
<gene>
    <name evidence="6" type="ORF">CLV63_10177</name>
</gene>
<accession>A0A2P8DTS5</accession>
<dbReference type="SUPFAM" id="SSF46689">
    <property type="entry name" value="Homeodomain-like"/>
    <property type="match status" value="1"/>
</dbReference>
<evidence type="ECO:0000259" key="5">
    <source>
        <dbReference type="PROSITE" id="PS50977"/>
    </source>
</evidence>
<evidence type="ECO:0000313" key="7">
    <source>
        <dbReference type="Proteomes" id="UP000240542"/>
    </source>
</evidence>
<evidence type="ECO:0000256" key="3">
    <source>
        <dbReference type="ARBA" id="ARBA00023163"/>
    </source>
</evidence>
<dbReference type="AlphaFoldDB" id="A0A2P8DTS5"/>
<feature type="domain" description="HTH tetR-type" evidence="5">
    <location>
        <begin position="29"/>
        <end position="89"/>
    </location>
</feature>
<dbReference type="GO" id="GO:0003700">
    <property type="term" value="F:DNA-binding transcription factor activity"/>
    <property type="evidence" value="ECO:0007669"/>
    <property type="project" value="TreeGrafter"/>
</dbReference>
<dbReference type="OrthoDB" id="3403733at2"/>
<protein>
    <submittedName>
        <fullName evidence="6">TetR family transcriptional regulator</fullName>
    </submittedName>
</protein>
<dbReference type="Pfam" id="PF00440">
    <property type="entry name" value="TetR_N"/>
    <property type="match status" value="1"/>
</dbReference>
<keyword evidence="3" id="KW-0804">Transcription</keyword>
<dbReference type="GO" id="GO:0000976">
    <property type="term" value="F:transcription cis-regulatory region binding"/>
    <property type="evidence" value="ECO:0007669"/>
    <property type="project" value="TreeGrafter"/>
</dbReference>
<keyword evidence="2 4" id="KW-0238">DNA-binding</keyword>
<keyword evidence="7" id="KW-1185">Reference proteome</keyword>
<dbReference type="InterPro" id="IPR009057">
    <property type="entry name" value="Homeodomain-like_sf"/>
</dbReference>
<keyword evidence="1" id="KW-0805">Transcription regulation</keyword>
<name>A0A2P8DTS5_9ACTN</name>
<feature type="DNA-binding region" description="H-T-H motif" evidence="4">
    <location>
        <begin position="52"/>
        <end position="71"/>
    </location>
</feature>
<organism evidence="6 7">
    <name type="scientific">Murinocardiopsis flavida</name>
    <dbReference type="NCBI Taxonomy" id="645275"/>
    <lineage>
        <taxon>Bacteria</taxon>
        <taxon>Bacillati</taxon>
        <taxon>Actinomycetota</taxon>
        <taxon>Actinomycetes</taxon>
        <taxon>Streptosporangiales</taxon>
        <taxon>Nocardiopsidaceae</taxon>
        <taxon>Murinocardiopsis</taxon>
    </lineage>
</organism>
<dbReference type="PROSITE" id="PS50977">
    <property type="entry name" value="HTH_TETR_2"/>
    <property type="match status" value="1"/>
</dbReference>
<reference evidence="6 7" key="1">
    <citation type="submission" date="2018-03" db="EMBL/GenBank/DDBJ databases">
        <title>Genomic Encyclopedia of Archaeal and Bacterial Type Strains, Phase II (KMG-II): from individual species to whole genera.</title>
        <authorList>
            <person name="Goeker M."/>
        </authorList>
    </citation>
    <scope>NUCLEOTIDE SEQUENCE [LARGE SCALE GENOMIC DNA]</scope>
    <source>
        <strain evidence="6 7">DSM 45312</strain>
    </source>
</reference>